<dbReference type="FunFam" id="2.60.40.60:FF:000070">
    <property type="entry name" value="protocadherin-15 isoform X1"/>
    <property type="match status" value="1"/>
</dbReference>
<name>A0A663NCJ7_ATHCN</name>
<feature type="domain" description="Cadherin" evidence="15">
    <location>
        <begin position="380"/>
        <end position="493"/>
    </location>
</feature>
<dbReference type="Gene3D" id="2.60.40.60">
    <property type="entry name" value="Cadherins"/>
    <property type="match status" value="10"/>
</dbReference>
<reference evidence="16" key="2">
    <citation type="submission" date="2025-09" db="UniProtKB">
        <authorList>
            <consortium name="Ensembl"/>
        </authorList>
    </citation>
    <scope>IDENTIFICATION</scope>
</reference>
<dbReference type="GO" id="GO:0007156">
    <property type="term" value="P:homophilic cell adhesion via plasma membrane adhesion molecules"/>
    <property type="evidence" value="ECO:0007669"/>
    <property type="project" value="InterPro"/>
</dbReference>
<dbReference type="Pfam" id="PF00028">
    <property type="entry name" value="Cadherin"/>
    <property type="match status" value="8"/>
</dbReference>
<dbReference type="GO" id="GO:0050957">
    <property type="term" value="P:equilibrioception"/>
    <property type="evidence" value="ECO:0007669"/>
    <property type="project" value="UniProtKB-ARBA"/>
</dbReference>
<dbReference type="PROSITE" id="PS00232">
    <property type="entry name" value="CADHERIN_1"/>
    <property type="match status" value="4"/>
</dbReference>
<sequence length="1936" mass="212978">IDDTKLLTPDWQYEDCKLARTGPPATIVPIDEESRNGTILVDNMLIKGTAGGPDPTIELSLKDNVDYWVILDPIKQTLYLNSTGRVLDRDPPMSIQSIVVQVQCVNKKVGTIINHEVRIVVRDRNDNSPQFQQERYYVAVNELTPVGTTIFTGFSGNNGAIDIDDGPNGQIEYVIQYNPNDKTSNRTFDIPLTLSGAVVLRERLNYEEKTRYFVIVQANDRAQNLNERRTSTTTLTVDVLDGDDLGPMFLPCVLVNNTRDCRPLTYQASLPELTDPARVNPISVTPPIQAIDQDRNIQPPSDRPGILYSILVGTPEDYPQYFHMNITTAVLTLLKPINRDLHQKFDLVIKAEQDNGHPLPAFANLHIEVLDENNQKPYFTRSMYEGFILESSPVGTTISDNQNLTSPLQIVVLDNDVEETKDPQLHLFLNDYNTFFTVTPSGITRYLTLLQPVDREVQQLYTFSMTASDGVQESVPVTVNIVVIDANDNSPTFSNISYNVKVYTDMRPGEGIIKLTAVDADEGPNGQIVYEILAGDQGDFIINDRTGLITIAPGVVLAVGRSYALTVKASDSAPPAQRRSSITTVYIEVLPPNNQSPPRFPQLMYSLEVSEAMRIGAVLLNLQAFDREGDPIRYLIQNGDPQQVFNLSQSSGLLALGKPLDRESTDRYILIVTASDGRPDGTSTATVNIVVTDVNDNGPVFDMFLPKNLSVQEEEANAFVGQVRATDADAGVNGQVHYSLANFNNLFRITSNGSIYTAVKLNREVRDYYELIVEATDGAVDPRRSTLTLAIKVLDIDDNSPVFTNASYNVCVPENLPPGTVFLQLEAKDIDLGSDVNYRIRTQEALQYFALDKHTGELSLLQSLDYESFSDTEATFTFLVEAFDSKGTMPPGLATVTVRVKDMNDYSPVFSKKLYRGMVAPDAVKGTVITTVSAEDQDPPGTPASRVRYKVDVVQFPYSASIFDVEENSGRVVTRVNLNEEPSTVFKLVVIAYDDGDPVKFNTTTVEIAVLQPSVIPRFTQDEYRPPPVSESAPKGTVVTVVTAAALNQTIVYTIVSGNEEDVFAINNRTGVITVKKSLDYESVKSYELRVQADSLQVVRSNLRVPSKSNTAKVFVEVKDENDHAPVFTKKMYIGGVSEDARMFSSVLKVKADDKDTGNYSAMQYRLIIPPIKDGKEGFVIEAYTGLIKTAMLFKNMRRSYFKFQVIATDDYGKGLSSKAEVLVSVVNQLDMQVIVSNVPPTLVEQNKDQLIGILERYVQDQIPGATVVVESIGARRFGDGYSEEDYTKSDLMVYAIDPQTNRAIMRNELFKFLDGKLLDINKEFQPYLGQGGRILEIRTPDVVANVKKQAQAVGFTEGALLALAVIIILCCMPAILIVMVSYRQRQAECAKTARIQMALPAGKPATAAANNLYEELGDSTMYELPQYGSRRRLLSPSGMYDEYGEVVVESDGGYYYSPHGPTAEEVSVSVSAHKPVGRTESARSPWKKAKIFPMILQKVKGGRKDSSYAKLMSARQADGEKSMVIRGSYFQKSTDDRPSMRKLNHVLKRISVSRKFQEPISKDLVHAGEKGEEEYERDETKSGVSISITAESEHEDSDYEKKKKKRRKYASDESSVKSSSSGSESEDKDYLKVTLDQDEATESTVDSDEDLGDSDDDSGSSSSSESEEDSSEEDDDEEDSDSDEDGSLSHSSSTRSSYSKSGSSESSSRRSTERSSTKSGGGSSRGRARRSSQKSSISSTASGSDRDTSYRRTSGSTYKSKTSSASLEIEDTIEEVSEEDEQVDVEQASASPDETADNSNKVVSETSANAKTAAAGKDRKGKSANNGEDSIDESAEEVDTDASDREETINKNESSCLESEISVTSKGTKGTKSAASAASGKTATSPDTENQSSDTNTKRKKIRKKTSRENGQSQSDETLDTAMTESETAGDSTSF</sequence>
<keyword evidence="9 14" id="KW-0472">Membrane</keyword>
<dbReference type="GO" id="GO:0032420">
    <property type="term" value="C:stereocilium"/>
    <property type="evidence" value="ECO:0007669"/>
    <property type="project" value="InterPro"/>
</dbReference>
<dbReference type="GO" id="GO:0007605">
    <property type="term" value="P:sensory perception of sound"/>
    <property type="evidence" value="ECO:0007669"/>
    <property type="project" value="InterPro"/>
</dbReference>
<feature type="compositionally biased region" description="Low complexity" evidence="13">
    <location>
        <begin position="1754"/>
        <end position="1767"/>
    </location>
</feature>
<keyword evidence="5" id="KW-0677">Repeat</keyword>
<dbReference type="GO" id="GO:0005509">
    <property type="term" value="F:calcium ion binding"/>
    <property type="evidence" value="ECO:0007669"/>
    <property type="project" value="UniProtKB-UniRule"/>
</dbReference>
<feature type="compositionally biased region" description="Acidic residues" evidence="13">
    <location>
        <begin position="1666"/>
        <end position="1687"/>
    </location>
</feature>
<dbReference type="FunFam" id="2.60.40.60:FF:000048">
    <property type="entry name" value="protocadherin-15 isoform X1"/>
    <property type="match status" value="1"/>
</dbReference>
<feature type="region of interest" description="Disordered" evidence="13">
    <location>
        <begin position="1564"/>
        <end position="1936"/>
    </location>
</feature>
<keyword evidence="8 14" id="KW-1133">Transmembrane helix</keyword>
<dbReference type="InterPro" id="IPR020894">
    <property type="entry name" value="Cadherin_CS"/>
</dbReference>
<evidence type="ECO:0000256" key="5">
    <source>
        <dbReference type="ARBA" id="ARBA00022737"/>
    </source>
</evidence>
<feature type="domain" description="Cadherin" evidence="15">
    <location>
        <begin position="1029"/>
        <end position="1128"/>
    </location>
</feature>
<evidence type="ECO:0000256" key="13">
    <source>
        <dbReference type="SAM" id="MobiDB-lite"/>
    </source>
</evidence>
<dbReference type="FunFam" id="2.60.40.3430:FF:000001">
    <property type="entry name" value="protocadherin-15 isoform X1"/>
    <property type="match status" value="1"/>
</dbReference>
<evidence type="ECO:0000256" key="2">
    <source>
        <dbReference type="ARBA" id="ARBA00022475"/>
    </source>
</evidence>
<keyword evidence="3 14" id="KW-0812">Transmembrane</keyword>
<evidence type="ECO:0000313" key="16">
    <source>
        <dbReference type="Ensembl" id="ENSACUP00000021368.1"/>
    </source>
</evidence>
<evidence type="ECO:0000256" key="6">
    <source>
        <dbReference type="ARBA" id="ARBA00022837"/>
    </source>
</evidence>
<evidence type="ECO:0000256" key="10">
    <source>
        <dbReference type="ARBA" id="ARBA00023157"/>
    </source>
</evidence>
<dbReference type="FunFam" id="2.60.40.60:FF:000047">
    <property type="entry name" value="protocadherin-15 isoform X1"/>
    <property type="match status" value="1"/>
</dbReference>
<reference evidence="16" key="1">
    <citation type="submission" date="2025-08" db="UniProtKB">
        <authorList>
            <consortium name="Ensembl"/>
        </authorList>
    </citation>
    <scope>IDENTIFICATION</scope>
</reference>
<dbReference type="FunFam" id="2.60.40.60:FF:000049">
    <property type="entry name" value="protocadherin-15 isoform X1"/>
    <property type="match status" value="1"/>
</dbReference>
<evidence type="ECO:0000256" key="7">
    <source>
        <dbReference type="ARBA" id="ARBA00022889"/>
    </source>
</evidence>
<evidence type="ECO:0000256" key="3">
    <source>
        <dbReference type="ARBA" id="ARBA00022692"/>
    </source>
</evidence>
<dbReference type="GO" id="GO:0048839">
    <property type="term" value="P:inner ear development"/>
    <property type="evidence" value="ECO:0007669"/>
    <property type="project" value="InterPro"/>
</dbReference>
<dbReference type="GO" id="GO:0001750">
    <property type="term" value="C:photoreceptor outer segment"/>
    <property type="evidence" value="ECO:0007669"/>
    <property type="project" value="UniProtKB-ARBA"/>
</dbReference>
<feature type="compositionally biased region" description="Acidic residues" evidence="13">
    <location>
        <begin position="1769"/>
        <end position="1785"/>
    </location>
</feature>
<evidence type="ECO:0000256" key="9">
    <source>
        <dbReference type="ARBA" id="ARBA00023136"/>
    </source>
</evidence>
<protein>
    <recommendedName>
        <fullName evidence="11">Protocadherin-15</fullName>
    </recommendedName>
</protein>
<dbReference type="Pfam" id="PF18432">
    <property type="entry name" value="ECD"/>
    <property type="match status" value="1"/>
</dbReference>
<dbReference type="GO" id="GO:0016342">
    <property type="term" value="C:catenin complex"/>
    <property type="evidence" value="ECO:0007669"/>
    <property type="project" value="TreeGrafter"/>
</dbReference>
<dbReference type="GO" id="GO:0050953">
    <property type="term" value="P:sensory perception of light stimulus"/>
    <property type="evidence" value="ECO:0007669"/>
    <property type="project" value="UniProtKB-ARBA"/>
</dbReference>
<dbReference type="Pfam" id="PF23206">
    <property type="entry name" value="PCDH15_12th"/>
    <property type="match status" value="1"/>
</dbReference>
<feature type="compositionally biased region" description="Basic and acidic residues" evidence="13">
    <location>
        <begin position="1708"/>
        <end position="1717"/>
    </location>
</feature>
<dbReference type="InterPro" id="IPR039808">
    <property type="entry name" value="Cadherin"/>
</dbReference>
<dbReference type="Proteomes" id="UP000472269">
    <property type="component" value="Unplaced"/>
</dbReference>
<keyword evidence="10" id="KW-1015">Disulfide bond</keyword>
<proteinExistence type="predicted"/>
<dbReference type="FunFam" id="2.60.40.60:FF:000056">
    <property type="entry name" value="protocadherin-15 isoform X1"/>
    <property type="match status" value="1"/>
</dbReference>
<feature type="compositionally biased region" description="Polar residues" evidence="13">
    <location>
        <begin position="1910"/>
        <end position="1936"/>
    </location>
</feature>
<evidence type="ECO:0000256" key="14">
    <source>
        <dbReference type="SAM" id="Phobius"/>
    </source>
</evidence>
<dbReference type="PANTHER" id="PTHR24027:SF442">
    <property type="entry name" value="PROTOCADHERIN-15 ISOFORM X1"/>
    <property type="match status" value="1"/>
</dbReference>
<dbReference type="Ensembl" id="ENSACUT00000022780.1">
    <property type="protein sequence ID" value="ENSACUP00000021368.1"/>
    <property type="gene ID" value="ENSACUG00000013812.1"/>
</dbReference>
<dbReference type="CDD" id="cd11304">
    <property type="entry name" value="Cadherin_repeat"/>
    <property type="match status" value="10"/>
</dbReference>
<dbReference type="GO" id="GO:0016477">
    <property type="term" value="P:cell migration"/>
    <property type="evidence" value="ECO:0007669"/>
    <property type="project" value="TreeGrafter"/>
</dbReference>
<accession>A0A663NCJ7</accession>
<dbReference type="InterPro" id="IPR056989">
    <property type="entry name" value="PCDH15_12th_dom"/>
</dbReference>
<feature type="domain" description="Cadherin" evidence="15">
    <location>
        <begin position="911"/>
        <end position="1019"/>
    </location>
</feature>
<dbReference type="SMART" id="SM00112">
    <property type="entry name" value="CA"/>
    <property type="match status" value="11"/>
</dbReference>
<feature type="domain" description="Cadherin" evidence="15">
    <location>
        <begin position="601"/>
        <end position="701"/>
    </location>
</feature>
<dbReference type="FunFam" id="2.60.40.60:FF:000055">
    <property type="entry name" value="protocadherin-15 isoform X1"/>
    <property type="match status" value="1"/>
</dbReference>
<feature type="compositionally biased region" description="Low complexity" evidence="13">
    <location>
        <begin position="1865"/>
        <end position="1886"/>
    </location>
</feature>
<gene>
    <name evidence="16" type="primary">PCDH15</name>
</gene>
<dbReference type="InterPro" id="IPR002126">
    <property type="entry name" value="Cadherin-like_dom"/>
</dbReference>
<dbReference type="FunFam" id="2.60.40.60:FF:000054">
    <property type="entry name" value="protocadherin-15 isoform X1"/>
    <property type="match status" value="1"/>
</dbReference>
<dbReference type="Gene3D" id="2.60.40.3430">
    <property type="match status" value="1"/>
</dbReference>
<feature type="compositionally biased region" description="Low complexity" evidence="13">
    <location>
        <begin position="1689"/>
        <end position="1707"/>
    </location>
</feature>
<keyword evidence="6 12" id="KW-0106">Calcium</keyword>
<evidence type="ECO:0000256" key="12">
    <source>
        <dbReference type="PROSITE-ProRule" id="PRU00043"/>
    </source>
</evidence>
<dbReference type="FunFam" id="2.60.40.60:FF:000063">
    <property type="entry name" value="protocadherin-15 isoform X1"/>
    <property type="match status" value="1"/>
</dbReference>
<feature type="compositionally biased region" description="Polar residues" evidence="13">
    <location>
        <begin position="1852"/>
        <end position="1864"/>
    </location>
</feature>
<feature type="compositionally biased region" description="Acidic residues" evidence="13">
    <location>
        <begin position="1830"/>
        <end position="1842"/>
    </location>
</feature>
<comment type="subcellular location">
    <subcellularLocation>
        <location evidence="1">Cell membrane</location>
        <topology evidence="1">Single-pass type I membrane protein</topology>
    </subcellularLocation>
</comment>
<evidence type="ECO:0000256" key="8">
    <source>
        <dbReference type="ARBA" id="ARBA00022989"/>
    </source>
</evidence>
<dbReference type="PROSITE" id="PS50268">
    <property type="entry name" value="CADHERIN_2"/>
    <property type="match status" value="10"/>
</dbReference>
<feature type="domain" description="Cadherin" evidence="15">
    <location>
        <begin position="1129"/>
        <end position="1243"/>
    </location>
</feature>
<feature type="domain" description="Cadherin" evidence="15">
    <location>
        <begin position="494"/>
        <end position="600"/>
    </location>
</feature>
<dbReference type="InterPro" id="IPR015919">
    <property type="entry name" value="Cadherin-like_sf"/>
</dbReference>
<keyword evidence="2" id="KW-1003">Cell membrane</keyword>
<dbReference type="PANTHER" id="PTHR24027">
    <property type="entry name" value="CADHERIN-23"/>
    <property type="match status" value="1"/>
</dbReference>
<keyword evidence="7" id="KW-0130">Cell adhesion</keyword>
<feature type="transmembrane region" description="Helical" evidence="14">
    <location>
        <begin position="1360"/>
        <end position="1383"/>
    </location>
</feature>
<dbReference type="FunFam" id="2.60.40.60:FF:000057">
    <property type="entry name" value="protocadherin-15 isoform X1"/>
    <property type="match status" value="1"/>
</dbReference>
<organism evidence="16 17">
    <name type="scientific">Athene cunicularia</name>
    <name type="common">Burrowing owl</name>
    <name type="synonym">Speotyto cunicularia</name>
    <dbReference type="NCBI Taxonomy" id="194338"/>
    <lineage>
        <taxon>Eukaryota</taxon>
        <taxon>Metazoa</taxon>
        <taxon>Chordata</taxon>
        <taxon>Craniata</taxon>
        <taxon>Vertebrata</taxon>
        <taxon>Euteleostomi</taxon>
        <taxon>Archelosauria</taxon>
        <taxon>Archosauria</taxon>
        <taxon>Dinosauria</taxon>
        <taxon>Saurischia</taxon>
        <taxon>Theropoda</taxon>
        <taxon>Coelurosauria</taxon>
        <taxon>Aves</taxon>
        <taxon>Neognathae</taxon>
        <taxon>Neoaves</taxon>
        <taxon>Telluraves</taxon>
        <taxon>Strigiformes</taxon>
        <taxon>Strigidae</taxon>
        <taxon>Athene</taxon>
    </lineage>
</organism>
<feature type="domain" description="Cadherin" evidence="15">
    <location>
        <begin position="804"/>
        <end position="910"/>
    </location>
</feature>
<keyword evidence="17" id="KW-1185">Reference proteome</keyword>
<keyword evidence="4" id="KW-0732">Signal</keyword>
<evidence type="ECO:0000256" key="1">
    <source>
        <dbReference type="ARBA" id="ARBA00004251"/>
    </source>
</evidence>
<feature type="domain" description="Cadherin" evidence="15">
    <location>
        <begin position="132"/>
        <end position="249"/>
    </location>
</feature>
<feature type="domain" description="Cadherin" evidence="15">
    <location>
        <begin position="703"/>
        <end position="803"/>
    </location>
</feature>
<dbReference type="SUPFAM" id="SSF49313">
    <property type="entry name" value="Cadherin-like"/>
    <property type="match status" value="10"/>
</dbReference>
<evidence type="ECO:0000259" key="15">
    <source>
        <dbReference type="PROSITE" id="PS50268"/>
    </source>
</evidence>
<dbReference type="PRINTS" id="PR00205">
    <property type="entry name" value="CADHERIN"/>
</dbReference>
<evidence type="ECO:0000313" key="17">
    <source>
        <dbReference type="Proteomes" id="UP000472269"/>
    </source>
</evidence>
<dbReference type="InterPro" id="IPR041149">
    <property type="entry name" value="EC_dom"/>
</dbReference>
<evidence type="ECO:0000256" key="4">
    <source>
        <dbReference type="ARBA" id="ARBA00022729"/>
    </source>
</evidence>
<feature type="compositionally biased region" description="Acidic residues" evidence="13">
    <location>
        <begin position="1637"/>
        <end position="1659"/>
    </location>
</feature>
<feature type="compositionally biased region" description="Low complexity" evidence="13">
    <location>
        <begin position="1734"/>
        <end position="1744"/>
    </location>
</feature>
<feature type="domain" description="Cadherin" evidence="15">
    <location>
        <begin position="262"/>
        <end position="379"/>
    </location>
</feature>
<dbReference type="InterPro" id="IPR030718">
    <property type="entry name" value="EC_dom_sf"/>
</dbReference>
<dbReference type="GO" id="GO:0008013">
    <property type="term" value="F:beta-catenin binding"/>
    <property type="evidence" value="ECO:0007669"/>
    <property type="project" value="TreeGrafter"/>
</dbReference>
<evidence type="ECO:0000256" key="11">
    <source>
        <dbReference type="ARBA" id="ARBA00072302"/>
    </source>
</evidence>
<dbReference type="GO" id="GO:0045296">
    <property type="term" value="F:cadherin binding"/>
    <property type="evidence" value="ECO:0007669"/>
    <property type="project" value="TreeGrafter"/>
</dbReference>
<dbReference type="FunFam" id="2.60.40.60:FF:000050">
    <property type="entry name" value="protocadherin-15 isoform X1"/>
    <property type="match status" value="1"/>
</dbReference>
<feature type="compositionally biased region" description="Polar residues" evidence="13">
    <location>
        <begin position="1789"/>
        <end position="1811"/>
    </location>
</feature>